<dbReference type="EMBL" id="QEFC01001228">
    <property type="protein sequence ID" value="KAE9458929.1"/>
    <property type="molecule type" value="Genomic_DNA"/>
</dbReference>
<accession>A0A6A4LTY9</accession>
<keyword evidence="4" id="KW-1185">Reference proteome</keyword>
<dbReference type="PANTHER" id="PTHR31614">
    <property type="entry name" value="PROTEIN DOWNSTREAM OF FLC-RELATED"/>
    <property type="match status" value="1"/>
</dbReference>
<protein>
    <recommendedName>
        <fullName evidence="5">Pollen Ole e 1 allergen and extensin family protein</fullName>
    </recommendedName>
</protein>
<proteinExistence type="inferred from homology"/>
<evidence type="ECO:0000256" key="2">
    <source>
        <dbReference type="ARBA" id="ARBA00023157"/>
    </source>
</evidence>
<feature type="non-terminal residue" evidence="3">
    <location>
        <position position="1"/>
    </location>
</feature>
<comment type="caution">
    <text evidence="3">The sequence shown here is derived from an EMBL/GenBank/DDBJ whole genome shotgun (WGS) entry which is preliminary data.</text>
</comment>
<keyword evidence="2" id="KW-1015">Disulfide bond</keyword>
<evidence type="ECO:0000313" key="4">
    <source>
        <dbReference type="Proteomes" id="UP000428333"/>
    </source>
</evidence>
<evidence type="ECO:0000256" key="1">
    <source>
        <dbReference type="ARBA" id="ARBA00010049"/>
    </source>
</evidence>
<dbReference type="Proteomes" id="UP000428333">
    <property type="component" value="Linkage Group LG05"/>
</dbReference>
<dbReference type="Pfam" id="PF01190">
    <property type="entry name" value="Pollen_Ole_e_1"/>
    <property type="match status" value="1"/>
</dbReference>
<dbReference type="InterPro" id="IPR006041">
    <property type="entry name" value="Pollen_Ole_e1_allergen"/>
</dbReference>
<organism evidence="3 4">
    <name type="scientific">Rhododendron williamsianum</name>
    <dbReference type="NCBI Taxonomy" id="262921"/>
    <lineage>
        <taxon>Eukaryota</taxon>
        <taxon>Viridiplantae</taxon>
        <taxon>Streptophyta</taxon>
        <taxon>Embryophyta</taxon>
        <taxon>Tracheophyta</taxon>
        <taxon>Spermatophyta</taxon>
        <taxon>Magnoliopsida</taxon>
        <taxon>eudicotyledons</taxon>
        <taxon>Gunneridae</taxon>
        <taxon>Pentapetalae</taxon>
        <taxon>asterids</taxon>
        <taxon>Ericales</taxon>
        <taxon>Ericaceae</taxon>
        <taxon>Ericoideae</taxon>
        <taxon>Rhodoreae</taxon>
        <taxon>Rhododendron</taxon>
    </lineage>
</organism>
<evidence type="ECO:0008006" key="5">
    <source>
        <dbReference type="Google" id="ProtNLM"/>
    </source>
</evidence>
<sequence length="187" mass="20617">MIGEREGTNQTHGRYDQIASLTPMGDTIGLLDERERLSVDCREGDLLVLSIPLWDGSGIGPIGNTSRAKDNCHHLLQPHVGAMVKLECKDRKTQELLYSIGGTTDSKGKYEIKVREDHGSQLCDVMLVSSPQSNCASVDSGRDRSRVILTGNNGISSYKRFANAMGFLMDEPLSGCKKLLQQYEQED</sequence>
<comment type="similarity">
    <text evidence="1">Belongs to the Ole e I family.</text>
</comment>
<gene>
    <name evidence="3" type="ORF">C3L33_09167</name>
</gene>
<name>A0A6A4LTY9_9ERIC</name>
<dbReference type="AlphaFoldDB" id="A0A6A4LTY9"/>
<dbReference type="OrthoDB" id="1896520at2759"/>
<evidence type="ECO:0000313" key="3">
    <source>
        <dbReference type="EMBL" id="KAE9458929.1"/>
    </source>
</evidence>
<reference evidence="3 4" key="1">
    <citation type="journal article" date="2019" name="Genome Biol. Evol.">
        <title>The Rhododendron genome and chromosomal organization provide insight into shared whole-genome duplications across the heath family (Ericaceae).</title>
        <authorList>
            <person name="Soza V.L."/>
            <person name="Lindsley D."/>
            <person name="Waalkes A."/>
            <person name="Ramage E."/>
            <person name="Patwardhan R.P."/>
            <person name="Burton J.N."/>
            <person name="Adey A."/>
            <person name="Kumar A."/>
            <person name="Qiu R."/>
            <person name="Shendure J."/>
            <person name="Hall B."/>
        </authorList>
    </citation>
    <scope>NUCLEOTIDE SEQUENCE [LARGE SCALE GENOMIC DNA]</scope>
    <source>
        <strain evidence="3">RSF 1966-606</strain>
    </source>
</reference>
<dbReference type="PANTHER" id="PTHR31614:SF5">
    <property type="entry name" value="ALLERGEN-LIKE PROTEIN BRSN20"/>
    <property type="match status" value="1"/>
</dbReference>